<dbReference type="VEuPathDB" id="TriTrypDB:TcIL3000_0_54820"/>
<dbReference type="AlphaFoldDB" id="F9WCC0"/>
<dbReference type="PANTHER" id="PTHR12857">
    <property type="entry name" value="CXXC MOTIF CONTAINING ZINC BINDING PROTEIN"/>
    <property type="match status" value="1"/>
</dbReference>
<reference evidence="5" key="1">
    <citation type="submission" date="2011-07" db="EMBL/GenBank/DDBJ databases">
        <title>Divergent evolution of antigenic variation in African trypanosomes.</title>
        <authorList>
            <person name="Jackson A.P."/>
            <person name="Berry A."/>
            <person name="Allison H.C."/>
            <person name="Burton P."/>
            <person name="Anderson J."/>
            <person name="Aslett M."/>
            <person name="Brown R."/>
            <person name="Corton N."/>
            <person name="Harris D."/>
            <person name="Hauser H."/>
            <person name="Gamble J."/>
            <person name="Gilderthorp R."/>
            <person name="McQuillan J."/>
            <person name="Quail M.A."/>
            <person name="Sanders M."/>
            <person name="Van Tonder A."/>
            <person name="Ginger M.L."/>
            <person name="Donelson J.E."/>
            <person name="Field M.C."/>
            <person name="Barry J.D."/>
            <person name="Berriman M."/>
            <person name="Hertz-Fowler C."/>
        </authorList>
    </citation>
    <scope>NUCLEOTIDE SEQUENCE [LARGE SCALE GENOMIC DNA]</scope>
    <source>
        <strain evidence="5">IL3000</strain>
    </source>
</reference>
<comment type="similarity">
    <text evidence="1">Belongs to the UPF0587 family.</text>
</comment>
<dbReference type="InterPro" id="IPR008584">
    <property type="entry name" value="CXXC_Zn-binding_euk"/>
</dbReference>
<accession>F9WCC0</accession>
<evidence type="ECO:0000256" key="2">
    <source>
        <dbReference type="ARBA" id="ARBA00022723"/>
    </source>
</evidence>
<name>F9WCC0_TRYCI</name>
<dbReference type="SUPFAM" id="SSF141678">
    <property type="entry name" value="MAL13P1.257-like"/>
    <property type="match status" value="1"/>
</dbReference>
<dbReference type="Proteomes" id="UP000000702">
    <property type="component" value="Unassembled WGS sequence"/>
</dbReference>
<keyword evidence="5" id="KW-1185">Reference proteome</keyword>
<protein>
    <submittedName>
        <fullName evidence="4">WGS project CAEQ00000000 data, annotated contig 2212</fullName>
    </submittedName>
</protein>
<evidence type="ECO:0000256" key="1">
    <source>
        <dbReference type="ARBA" id="ARBA00007818"/>
    </source>
</evidence>
<dbReference type="Pfam" id="PF05907">
    <property type="entry name" value="CXXC_Zn-b_euk"/>
    <property type="match status" value="1"/>
</dbReference>
<sequence>MPQYSLLASAETEGVERIQPMRPRDWGMKVECDSCREVSPNYIYVDETEERENAGGGTRNAVFKCSFCKTVITVDVDPSSYGAYYPESEDDTPLVVMEVRGATPVELDVGSNWVVVSEGATFEGADLSTDWMEYDEKSGTAVSVSQFEVSFHRLKKGR</sequence>
<dbReference type="EMBL" id="CAEQ01001699">
    <property type="protein sequence ID" value="CCD14913.1"/>
    <property type="molecule type" value="Genomic_DNA"/>
</dbReference>
<evidence type="ECO:0000313" key="5">
    <source>
        <dbReference type="Proteomes" id="UP000000702"/>
    </source>
</evidence>
<dbReference type="OMA" id="GCNRENS"/>
<organism evidence="4 5">
    <name type="scientific">Trypanosoma congolense (strain IL3000)</name>
    <dbReference type="NCBI Taxonomy" id="1068625"/>
    <lineage>
        <taxon>Eukaryota</taxon>
        <taxon>Discoba</taxon>
        <taxon>Euglenozoa</taxon>
        <taxon>Kinetoplastea</taxon>
        <taxon>Metakinetoplastina</taxon>
        <taxon>Trypanosomatida</taxon>
        <taxon>Trypanosomatidae</taxon>
        <taxon>Trypanosoma</taxon>
        <taxon>Nannomonas</taxon>
    </lineage>
</organism>
<evidence type="ECO:0000256" key="3">
    <source>
        <dbReference type="ARBA" id="ARBA00022833"/>
    </source>
</evidence>
<gene>
    <name evidence="4" type="ORF">TCIL3000_0_54820</name>
</gene>
<keyword evidence="2" id="KW-0479">Metal-binding</keyword>
<dbReference type="PANTHER" id="PTHR12857:SF0">
    <property type="entry name" value="CXXC MOTIF CONTAINING ZINC BINDING PROTEIN"/>
    <property type="match status" value="1"/>
</dbReference>
<keyword evidence="3" id="KW-0862">Zinc</keyword>
<proteinExistence type="inferred from homology"/>
<reference evidence="4 5" key="2">
    <citation type="journal article" date="2012" name="Proc. Natl. Acad. Sci. U.S.A.">
        <title>Antigenic diversity is generated by distinct evolutionary mechanisms in African trypanosome species.</title>
        <authorList>
            <person name="Jackson A.P."/>
            <person name="Berry A."/>
            <person name="Aslett M."/>
            <person name="Allison H.C."/>
            <person name="Burton P."/>
            <person name="Vavrova-Anderson J."/>
            <person name="Brown R."/>
            <person name="Browne H."/>
            <person name="Corton N."/>
            <person name="Hauser H."/>
            <person name="Gamble J."/>
            <person name="Gilderthorp R."/>
            <person name="Marcello L."/>
            <person name="McQuillan J."/>
            <person name="Otto T.D."/>
            <person name="Quail M.A."/>
            <person name="Sanders M.J."/>
            <person name="van Tonder A."/>
            <person name="Ginger M.L."/>
            <person name="Field M.C."/>
            <person name="Barry J.D."/>
            <person name="Hertz-Fowler C."/>
            <person name="Berriman M."/>
        </authorList>
    </citation>
    <scope>NUCLEOTIDE SEQUENCE [LARGE SCALE GENOMIC DNA]</scope>
    <source>
        <strain evidence="4 5">IL3000</strain>
    </source>
</reference>
<dbReference type="GO" id="GO:0008270">
    <property type="term" value="F:zinc ion binding"/>
    <property type="evidence" value="ECO:0007669"/>
    <property type="project" value="TreeGrafter"/>
</dbReference>
<evidence type="ECO:0000313" key="4">
    <source>
        <dbReference type="EMBL" id="CCD14913.1"/>
    </source>
</evidence>
<comment type="caution">
    <text evidence="4">The sequence shown here is derived from an EMBL/GenBank/DDBJ whole genome shotgun (WGS) entry which is preliminary data.</text>
</comment>